<evidence type="ECO:0000256" key="8">
    <source>
        <dbReference type="ARBA" id="ARBA00023136"/>
    </source>
</evidence>
<keyword evidence="5" id="KW-0746">Sphingolipid metabolism</keyword>
<accession>A0A3Q2YLI4</accession>
<comment type="subcellular location">
    <subcellularLocation>
        <location evidence="1">Membrane</location>
        <topology evidence="1">Multi-pass membrane protein</topology>
    </subcellularLocation>
</comment>
<evidence type="ECO:0000256" key="3">
    <source>
        <dbReference type="ARBA" id="ARBA00022679"/>
    </source>
</evidence>
<dbReference type="GO" id="GO:0005789">
    <property type="term" value="C:endoplasmic reticulum membrane"/>
    <property type="evidence" value="ECO:0007669"/>
    <property type="project" value="TreeGrafter"/>
</dbReference>
<evidence type="ECO:0000256" key="11">
    <source>
        <dbReference type="SAM" id="Phobius"/>
    </source>
</evidence>
<dbReference type="GO" id="GO:0000139">
    <property type="term" value="C:Golgi membrane"/>
    <property type="evidence" value="ECO:0007669"/>
    <property type="project" value="TreeGrafter"/>
</dbReference>
<keyword evidence="14" id="KW-1185">Reference proteome</keyword>
<dbReference type="GO" id="GO:0046513">
    <property type="term" value="P:ceramide biosynthetic process"/>
    <property type="evidence" value="ECO:0007669"/>
    <property type="project" value="TreeGrafter"/>
</dbReference>
<feature type="transmembrane region" description="Helical" evidence="11">
    <location>
        <begin position="149"/>
        <end position="172"/>
    </location>
</feature>
<feature type="compositionally biased region" description="Polar residues" evidence="10">
    <location>
        <begin position="1"/>
        <end position="11"/>
    </location>
</feature>
<evidence type="ECO:0000256" key="6">
    <source>
        <dbReference type="ARBA" id="ARBA00022989"/>
    </source>
</evidence>
<feature type="transmembrane region" description="Helical" evidence="11">
    <location>
        <begin position="115"/>
        <end position="137"/>
    </location>
</feature>
<dbReference type="STRING" id="109280.ENSHCOP00000019191"/>
<evidence type="ECO:0000256" key="10">
    <source>
        <dbReference type="SAM" id="MobiDB-lite"/>
    </source>
</evidence>
<evidence type="ECO:0000256" key="1">
    <source>
        <dbReference type="ARBA" id="ARBA00004141"/>
    </source>
</evidence>
<proteinExistence type="inferred from homology"/>
<evidence type="ECO:0000259" key="12">
    <source>
        <dbReference type="Pfam" id="PF14360"/>
    </source>
</evidence>
<dbReference type="InterPro" id="IPR025749">
    <property type="entry name" value="Sphingomyelin_synth-like_dom"/>
</dbReference>
<keyword evidence="4 11" id="KW-0812">Transmembrane</keyword>
<keyword evidence="3" id="KW-0808">Transferase</keyword>
<comment type="similarity">
    <text evidence="2">Belongs to the sphingomyelin synthase family.</text>
</comment>
<dbReference type="GO" id="GO:0005886">
    <property type="term" value="C:plasma membrane"/>
    <property type="evidence" value="ECO:0007669"/>
    <property type="project" value="TreeGrafter"/>
</dbReference>
<evidence type="ECO:0000256" key="2">
    <source>
        <dbReference type="ARBA" id="ARBA00005441"/>
    </source>
</evidence>
<organism evidence="13 14">
    <name type="scientific">Hippocampus comes</name>
    <name type="common">Tiger tail seahorse</name>
    <dbReference type="NCBI Taxonomy" id="109280"/>
    <lineage>
        <taxon>Eukaryota</taxon>
        <taxon>Metazoa</taxon>
        <taxon>Chordata</taxon>
        <taxon>Craniata</taxon>
        <taxon>Vertebrata</taxon>
        <taxon>Euteleostomi</taxon>
        <taxon>Actinopterygii</taxon>
        <taxon>Neopterygii</taxon>
        <taxon>Teleostei</taxon>
        <taxon>Neoteleostei</taxon>
        <taxon>Acanthomorphata</taxon>
        <taxon>Syngnathiaria</taxon>
        <taxon>Syngnathiformes</taxon>
        <taxon>Syngnathoidei</taxon>
        <taxon>Syngnathidae</taxon>
        <taxon>Hippocampus</taxon>
    </lineage>
</organism>
<dbReference type="GO" id="GO:0047493">
    <property type="term" value="F:ceramide cholinephosphotransferase activity"/>
    <property type="evidence" value="ECO:0007669"/>
    <property type="project" value="TreeGrafter"/>
</dbReference>
<dbReference type="PANTHER" id="PTHR21290">
    <property type="entry name" value="SPHINGOMYELIN SYNTHETASE"/>
    <property type="match status" value="1"/>
</dbReference>
<feature type="domain" description="Sphingomyelin synthase-like" evidence="12">
    <location>
        <begin position="209"/>
        <end position="282"/>
    </location>
</feature>
<dbReference type="Ensembl" id="ENSHCOT00000009363.1">
    <property type="protein sequence ID" value="ENSHCOP00000019191.1"/>
    <property type="gene ID" value="ENSHCOG00000004321.1"/>
</dbReference>
<feature type="transmembrane region" description="Helical" evidence="11">
    <location>
        <begin position="70"/>
        <end position="90"/>
    </location>
</feature>
<feature type="region of interest" description="Disordered" evidence="10">
    <location>
        <begin position="1"/>
        <end position="41"/>
    </location>
</feature>
<dbReference type="Pfam" id="PF14360">
    <property type="entry name" value="PAP2_C"/>
    <property type="match status" value="1"/>
</dbReference>
<evidence type="ECO:0000256" key="4">
    <source>
        <dbReference type="ARBA" id="ARBA00022692"/>
    </source>
</evidence>
<dbReference type="GeneTree" id="ENSGT00940000157370"/>
<evidence type="ECO:0000256" key="7">
    <source>
        <dbReference type="ARBA" id="ARBA00023098"/>
    </source>
</evidence>
<keyword evidence="6 11" id="KW-1133">Transmembrane helix</keyword>
<dbReference type="GO" id="GO:0006686">
    <property type="term" value="P:sphingomyelin biosynthetic process"/>
    <property type="evidence" value="ECO:0007669"/>
    <property type="project" value="TreeGrafter"/>
</dbReference>
<dbReference type="GO" id="GO:0033188">
    <property type="term" value="F:sphingomyelin synthase activity"/>
    <property type="evidence" value="ECO:0007669"/>
    <property type="project" value="TreeGrafter"/>
</dbReference>
<keyword evidence="7" id="KW-0443">Lipid metabolism</keyword>
<evidence type="ECO:0000256" key="5">
    <source>
        <dbReference type="ARBA" id="ARBA00022919"/>
    </source>
</evidence>
<dbReference type="Proteomes" id="UP000264820">
    <property type="component" value="Unplaced"/>
</dbReference>
<reference evidence="13" key="2">
    <citation type="submission" date="2025-09" db="UniProtKB">
        <authorList>
            <consortium name="Ensembl"/>
        </authorList>
    </citation>
    <scope>IDENTIFICATION</scope>
</reference>
<dbReference type="OMA" id="SKFPLEW"/>
<evidence type="ECO:0000313" key="14">
    <source>
        <dbReference type="Proteomes" id="UP000264820"/>
    </source>
</evidence>
<name>A0A3Q2YLI4_HIPCM</name>
<evidence type="ECO:0000313" key="13">
    <source>
        <dbReference type="Ensembl" id="ENSHCOP00000019191.1"/>
    </source>
</evidence>
<evidence type="ECO:0000256" key="9">
    <source>
        <dbReference type="ARBA" id="ARBA00049904"/>
    </source>
</evidence>
<reference evidence="13" key="1">
    <citation type="submission" date="2025-08" db="UniProtKB">
        <authorList>
            <consortium name="Ensembl"/>
        </authorList>
    </citation>
    <scope>IDENTIFICATION</scope>
</reference>
<dbReference type="AlphaFoldDB" id="A0A3Q2YLI4"/>
<keyword evidence="8 11" id="KW-0472">Membrane</keyword>
<dbReference type="InterPro" id="IPR045221">
    <property type="entry name" value="Sphingomyelin_synth-like"/>
</dbReference>
<dbReference type="PANTHER" id="PTHR21290:SF24">
    <property type="entry name" value="PHOSPHATIDYLCHOLINE:CERAMIDE CHOLINEPHOSPHOTRANSFERASE 2"/>
    <property type="match status" value="1"/>
</dbReference>
<comment type="catalytic activity">
    <reaction evidence="9">
        <text>an N-acylsphing-4-enine + a 1,2-diacyl-sn-glycero-3-phosphoethanolamine = an N-acylsphing-4-enine 1-phosphoethanolamine + a 1,2-diacyl-sn-glycerol</text>
        <dbReference type="Rhea" id="RHEA:36079"/>
        <dbReference type="ChEBI" id="CHEBI:17815"/>
        <dbReference type="ChEBI" id="CHEBI:52639"/>
        <dbReference type="ChEBI" id="CHEBI:64612"/>
        <dbReference type="ChEBI" id="CHEBI:73203"/>
    </reaction>
    <physiologicalReaction direction="left-to-right" evidence="9">
        <dbReference type="Rhea" id="RHEA:36080"/>
    </physiologicalReaction>
</comment>
<sequence>MSSSQADSMNQKMEGGAGHSGDKKPCPVHTPGSGDTKRGFRKSRHNDYVKISMKEPEVNRLPPEWWKTTLLFFYAGLSLVLTTVVITVVHERVPPKESIPPLPDTFFEYIDRVKWAFTVTEVNGIVLVTIWFLQLFFFNHKSIVCRRYFFLLGTLYLYRCITMYITILPVPGMHFSCAPKLYGDSYAKFQRILKLISGAGLSITSSHIMCGDFLFSGHTVMLTLTYLFIKEYSPRSFWWYHLMCWLLSAVGVVCILVAHEHYSVDVVVGYFVTTRLFWWYHSMANTQCECSPNNYFTNTWWNPLFNFMERNVNSPVPRVYGWPISWAPACLKNPCKKYSMVQST</sequence>
<protein>
    <submittedName>
        <fullName evidence="13">Sphingomyelin synthase 2a</fullName>
    </submittedName>
</protein>
<feature type="transmembrane region" description="Helical" evidence="11">
    <location>
        <begin position="237"/>
        <end position="258"/>
    </location>
</feature>